<sequence length="190" mass="21027">MLSFACIEQLRLDLDAAGKQRDTERLNELEIEMIRADLKTVTMYNRLILCLDAGLVHNTYDNGDINTPADMDPMRAIWINLCTPPDTPSSVASQSGTLFEWKSRASAIRSTVAIETTIKLLGHVNMPFNFATNVSLEDKNECDAVDSKADDSNSTANVVEGKVINCHAKQEATDDDALLQLQNTAKFVYL</sequence>
<organism evidence="1">
    <name type="scientific">Mucor ambiguus</name>
    <dbReference type="NCBI Taxonomy" id="91626"/>
    <lineage>
        <taxon>Eukaryota</taxon>
        <taxon>Fungi</taxon>
        <taxon>Fungi incertae sedis</taxon>
        <taxon>Mucoromycota</taxon>
        <taxon>Mucoromycotina</taxon>
        <taxon>Mucoromycetes</taxon>
        <taxon>Mucorales</taxon>
        <taxon>Mucorineae</taxon>
        <taxon>Mucoraceae</taxon>
        <taxon>Mucor</taxon>
    </lineage>
</organism>
<proteinExistence type="predicted"/>
<name>A0A0C9MR78_9FUNG</name>
<reference evidence="1" key="1">
    <citation type="submission" date="2014-09" db="EMBL/GenBank/DDBJ databases">
        <title>Draft genome sequence of an oleaginous Mucoromycotina fungus Mucor ambiguus NBRC6742.</title>
        <authorList>
            <person name="Takeda I."/>
            <person name="Yamane N."/>
            <person name="Morita T."/>
            <person name="Tamano K."/>
            <person name="Machida M."/>
            <person name="Baker S."/>
            <person name="Koike H."/>
        </authorList>
    </citation>
    <scope>NUCLEOTIDE SEQUENCE</scope>
    <source>
        <strain evidence="1">NBRC 6742</strain>
    </source>
</reference>
<protein>
    <submittedName>
        <fullName evidence="1">Uncharacterized protein</fullName>
    </submittedName>
</protein>
<evidence type="ECO:0000313" key="1">
    <source>
        <dbReference type="EMBL" id="GAN09979.1"/>
    </source>
</evidence>
<keyword evidence="2" id="KW-1185">Reference proteome</keyword>
<dbReference type="AlphaFoldDB" id="A0A0C9MR78"/>
<evidence type="ECO:0000313" key="2">
    <source>
        <dbReference type="Proteomes" id="UP000053815"/>
    </source>
</evidence>
<accession>A0A0C9MR78</accession>
<dbReference type="EMBL" id="DF836597">
    <property type="protein sequence ID" value="GAN09979.1"/>
    <property type="molecule type" value="Genomic_DNA"/>
</dbReference>
<dbReference type="Proteomes" id="UP000053815">
    <property type="component" value="Unassembled WGS sequence"/>
</dbReference>
<gene>
    <name evidence="1" type="ORF">MAM1_0308c09512</name>
</gene>